<dbReference type="InterPro" id="IPR017972">
    <property type="entry name" value="Cyt_P450_CS"/>
</dbReference>
<dbReference type="InterPro" id="IPR036396">
    <property type="entry name" value="Cyt_P450_sf"/>
</dbReference>
<dbReference type="PRINTS" id="PR00463">
    <property type="entry name" value="EP450I"/>
</dbReference>
<dbReference type="InParanoid" id="A0A672ZIH3"/>
<keyword evidence="19" id="KW-1185">Reference proteome</keyword>
<dbReference type="GO" id="GO:0008395">
    <property type="term" value="F:steroid hydroxylase activity"/>
    <property type="evidence" value="ECO:0007669"/>
    <property type="project" value="TreeGrafter"/>
</dbReference>
<organism evidence="18 19">
    <name type="scientific">Sphaeramia orbicularis</name>
    <name type="common">orbiculate cardinalfish</name>
    <dbReference type="NCBI Taxonomy" id="375764"/>
    <lineage>
        <taxon>Eukaryota</taxon>
        <taxon>Metazoa</taxon>
        <taxon>Chordata</taxon>
        <taxon>Craniata</taxon>
        <taxon>Vertebrata</taxon>
        <taxon>Euteleostomi</taxon>
        <taxon>Actinopterygii</taxon>
        <taxon>Neopterygii</taxon>
        <taxon>Teleostei</taxon>
        <taxon>Neoteleostei</taxon>
        <taxon>Acanthomorphata</taxon>
        <taxon>Gobiaria</taxon>
        <taxon>Kurtiformes</taxon>
        <taxon>Apogonoidei</taxon>
        <taxon>Apogonidae</taxon>
        <taxon>Apogoninae</taxon>
        <taxon>Sphaeramia</taxon>
    </lineage>
</organism>
<evidence type="ECO:0000313" key="19">
    <source>
        <dbReference type="Proteomes" id="UP000472271"/>
    </source>
</evidence>
<sequence length="504" mass="58361">MSYLPLFSLETWILLITVICLFVMYGYWTHGIFDKLGIPGPKPYIYFGTIVYYMDDHKSAMKYGKLWGAYEFRRPVLFVMDPDMLKTILVKECLTYFTNRRDLRLTGELYDAVSMAEDDQWRRIRHTLSPWFASGHMKAMFRIMKNHSQKLINQMRSKADKSGVIIVKDFFGPYSMDVMGNCAFGLDLNCINNPSSPFITHASQLFNFSLPLIFIQGAFPHHVWFFPFLIPLLQLLGFSLFSKTSMAFFKTFMEKFRGEYDKTSNQKSGDMLRHMINSQTKSENPNKGLSDHEILSQSTMFLFAGYETSATTLVFLAYNLARNPDIMKRLQQEIDTTFPNKSPVHYEGLLQMEYLDSVISESLRLYPPAARLERVTKETIRINGTTIPKDMMIVVPVYALHRDPELWPEPEQFKPERFNNENKHSIRPYTYLPFGIGPRNCVGMRFALLMVKLGLVEVLQNYSFSVCEETEDPLTMDPKGLLAPKRPIKLRLETRSSTSGNEDI</sequence>
<feature type="binding site" description="axial binding residue" evidence="15">
    <location>
        <position position="441"/>
    </location>
    <ligand>
        <name>heme</name>
        <dbReference type="ChEBI" id="CHEBI:30413"/>
    </ligand>
    <ligandPart>
        <name>Fe</name>
        <dbReference type="ChEBI" id="CHEBI:18248"/>
    </ligandPart>
</feature>
<keyword evidence="7 15" id="KW-0479">Metal-binding</keyword>
<reference evidence="18" key="2">
    <citation type="submission" date="2025-08" db="UniProtKB">
        <authorList>
            <consortium name="Ensembl"/>
        </authorList>
    </citation>
    <scope>IDENTIFICATION</scope>
</reference>
<dbReference type="InterPro" id="IPR050705">
    <property type="entry name" value="Cytochrome_P450_3A"/>
</dbReference>
<dbReference type="Ensembl" id="ENSSORT00005017530.1">
    <property type="protein sequence ID" value="ENSSORP00005017016.1"/>
    <property type="gene ID" value="ENSSORG00005007609.1"/>
</dbReference>
<dbReference type="PANTHER" id="PTHR24302">
    <property type="entry name" value="CYTOCHROME P450 FAMILY 3"/>
    <property type="match status" value="1"/>
</dbReference>
<dbReference type="EC" id="1.14.14.1" evidence="5"/>
<keyword evidence="9" id="KW-0492">Microsome</keyword>
<keyword evidence="13 17" id="KW-0472">Membrane</keyword>
<keyword evidence="17" id="KW-0812">Transmembrane</keyword>
<keyword evidence="12 16" id="KW-0503">Monooxygenase</keyword>
<evidence type="ECO:0000256" key="12">
    <source>
        <dbReference type="ARBA" id="ARBA00023033"/>
    </source>
</evidence>
<feature type="transmembrane region" description="Helical" evidence="17">
    <location>
        <begin position="12"/>
        <end position="28"/>
    </location>
</feature>
<dbReference type="PROSITE" id="PS00086">
    <property type="entry name" value="CYTOCHROME_P450"/>
    <property type="match status" value="1"/>
</dbReference>
<evidence type="ECO:0000256" key="11">
    <source>
        <dbReference type="ARBA" id="ARBA00023004"/>
    </source>
</evidence>
<evidence type="ECO:0000313" key="18">
    <source>
        <dbReference type="Ensembl" id="ENSSORP00005017016.1"/>
    </source>
</evidence>
<dbReference type="GO" id="GO:0005506">
    <property type="term" value="F:iron ion binding"/>
    <property type="evidence" value="ECO:0007669"/>
    <property type="project" value="InterPro"/>
</dbReference>
<keyword evidence="11 15" id="KW-0408">Iron</keyword>
<dbReference type="PRINTS" id="PR00385">
    <property type="entry name" value="P450"/>
</dbReference>
<evidence type="ECO:0000256" key="4">
    <source>
        <dbReference type="ARBA" id="ARBA00010617"/>
    </source>
</evidence>
<keyword evidence="8" id="KW-0256">Endoplasmic reticulum</keyword>
<proteinExistence type="inferred from homology"/>
<evidence type="ECO:0000256" key="5">
    <source>
        <dbReference type="ARBA" id="ARBA00012109"/>
    </source>
</evidence>
<dbReference type="SUPFAM" id="SSF48264">
    <property type="entry name" value="Cytochrome P450"/>
    <property type="match status" value="1"/>
</dbReference>
<comment type="cofactor">
    <cofactor evidence="1 15">
        <name>heme</name>
        <dbReference type="ChEBI" id="CHEBI:30413"/>
    </cofactor>
</comment>
<comment type="catalytic activity">
    <reaction evidence="14">
        <text>an organic molecule + reduced [NADPH--hemoprotein reductase] + O2 = an alcohol + oxidized [NADPH--hemoprotein reductase] + H2O + H(+)</text>
        <dbReference type="Rhea" id="RHEA:17149"/>
        <dbReference type="Rhea" id="RHEA-COMP:11964"/>
        <dbReference type="Rhea" id="RHEA-COMP:11965"/>
        <dbReference type="ChEBI" id="CHEBI:15377"/>
        <dbReference type="ChEBI" id="CHEBI:15378"/>
        <dbReference type="ChEBI" id="CHEBI:15379"/>
        <dbReference type="ChEBI" id="CHEBI:30879"/>
        <dbReference type="ChEBI" id="CHEBI:57618"/>
        <dbReference type="ChEBI" id="CHEBI:58210"/>
        <dbReference type="ChEBI" id="CHEBI:142491"/>
        <dbReference type="EC" id="1.14.14.1"/>
    </reaction>
</comment>
<evidence type="ECO:0000256" key="17">
    <source>
        <dbReference type="SAM" id="Phobius"/>
    </source>
</evidence>
<reference evidence="18" key="1">
    <citation type="submission" date="2019-06" db="EMBL/GenBank/DDBJ databases">
        <authorList>
            <consortium name="Wellcome Sanger Institute Data Sharing"/>
        </authorList>
    </citation>
    <scope>NUCLEOTIDE SEQUENCE [LARGE SCALE GENOMIC DNA]</scope>
</reference>
<dbReference type="InterPro" id="IPR002401">
    <property type="entry name" value="Cyt_P450_E_grp-I"/>
</dbReference>
<dbReference type="Gene3D" id="1.10.630.10">
    <property type="entry name" value="Cytochrome P450"/>
    <property type="match status" value="1"/>
</dbReference>
<name>A0A672ZIH3_9TELE</name>
<protein>
    <recommendedName>
        <fullName evidence="5">unspecific monooxygenase</fullName>
        <ecNumber evidence="5">1.14.14.1</ecNumber>
    </recommendedName>
</protein>
<accession>A0A672ZIH3</accession>
<evidence type="ECO:0000256" key="2">
    <source>
        <dbReference type="ARBA" id="ARBA00004174"/>
    </source>
</evidence>
<evidence type="ECO:0000256" key="14">
    <source>
        <dbReference type="ARBA" id="ARBA00047827"/>
    </source>
</evidence>
<evidence type="ECO:0000256" key="7">
    <source>
        <dbReference type="ARBA" id="ARBA00022723"/>
    </source>
</evidence>
<dbReference type="GO" id="GO:0016712">
    <property type="term" value="F:oxidoreductase activity, acting on paired donors, with incorporation or reduction of molecular oxygen, reduced flavin or flavoprotein as one donor, and incorporation of one atom of oxygen"/>
    <property type="evidence" value="ECO:0007669"/>
    <property type="project" value="UniProtKB-EC"/>
</dbReference>
<evidence type="ECO:0000256" key="10">
    <source>
        <dbReference type="ARBA" id="ARBA00023002"/>
    </source>
</evidence>
<evidence type="ECO:0000256" key="1">
    <source>
        <dbReference type="ARBA" id="ARBA00001971"/>
    </source>
</evidence>
<dbReference type="Proteomes" id="UP000472271">
    <property type="component" value="Chromosome 1"/>
</dbReference>
<dbReference type="PANTHER" id="PTHR24302:SF32">
    <property type="entry name" value="CYTOCHROME P450, FAMILY 3, SUBFAMILY A, POLYPEPTIDE 65"/>
    <property type="match status" value="1"/>
</dbReference>
<dbReference type="GO" id="GO:0020037">
    <property type="term" value="F:heme binding"/>
    <property type="evidence" value="ECO:0007669"/>
    <property type="project" value="InterPro"/>
</dbReference>
<keyword evidence="6 15" id="KW-0349">Heme</keyword>
<reference evidence="18" key="3">
    <citation type="submission" date="2025-09" db="UniProtKB">
        <authorList>
            <consortium name="Ensembl"/>
        </authorList>
    </citation>
    <scope>IDENTIFICATION</scope>
</reference>
<dbReference type="Pfam" id="PF00067">
    <property type="entry name" value="p450"/>
    <property type="match status" value="1"/>
</dbReference>
<evidence type="ECO:0000256" key="13">
    <source>
        <dbReference type="ARBA" id="ARBA00023136"/>
    </source>
</evidence>
<comment type="similarity">
    <text evidence="4 16">Belongs to the cytochrome P450 family.</text>
</comment>
<dbReference type="FunFam" id="1.10.630.10:FF:000003">
    <property type="entry name" value="cytochrome P450 3A12-like isoform X2"/>
    <property type="match status" value="1"/>
</dbReference>
<gene>
    <name evidence="18" type="primary">LOC115423303</name>
</gene>
<evidence type="ECO:0000256" key="3">
    <source>
        <dbReference type="ARBA" id="ARBA00004406"/>
    </source>
</evidence>
<evidence type="ECO:0000256" key="16">
    <source>
        <dbReference type="RuleBase" id="RU000461"/>
    </source>
</evidence>
<evidence type="ECO:0000256" key="8">
    <source>
        <dbReference type="ARBA" id="ARBA00022824"/>
    </source>
</evidence>
<dbReference type="AlphaFoldDB" id="A0A672ZIH3"/>
<evidence type="ECO:0000256" key="6">
    <source>
        <dbReference type="ARBA" id="ARBA00022617"/>
    </source>
</evidence>
<evidence type="ECO:0000256" key="9">
    <source>
        <dbReference type="ARBA" id="ARBA00022848"/>
    </source>
</evidence>
<keyword evidence="10 16" id="KW-0560">Oxidoreductase</keyword>
<comment type="subcellular location">
    <subcellularLocation>
        <location evidence="3">Endoplasmic reticulum membrane</location>
        <topology evidence="3">Peripheral membrane protein</topology>
    </subcellularLocation>
    <subcellularLocation>
        <location evidence="2">Microsome membrane</location>
        <topology evidence="2">Peripheral membrane protein</topology>
    </subcellularLocation>
</comment>
<evidence type="ECO:0000256" key="15">
    <source>
        <dbReference type="PIRSR" id="PIRSR602401-1"/>
    </source>
</evidence>
<dbReference type="GO" id="GO:0005789">
    <property type="term" value="C:endoplasmic reticulum membrane"/>
    <property type="evidence" value="ECO:0007669"/>
    <property type="project" value="UniProtKB-SubCell"/>
</dbReference>
<dbReference type="InterPro" id="IPR001128">
    <property type="entry name" value="Cyt_P450"/>
</dbReference>
<keyword evidence="17" id="KW-1133">Transmembrane helix</keyword>